<dbReference type="Proteomes" id="UP000183223">
    <property type="component" value="Unassembled WGS sequence"/>
</dbReference>
<reference evidence="2" key="1">
    <citation type="submission" date="2016-10" db="EMBL/GenBank/DDBJ databases">
        <authorList>
            <person name="Varghese N."/>
            <person name="Submissions S."/>
        </authorList>
    </citation>
    <scope>NUCLEOTIDE SEQUENCE [LARGE SCALE GENOMIC DNA]</scope>
    <source>
        <strain evidence="2">ATCC 29999</strain>
    </source>
</reference>
<protein>
    <submittedName>
        <fullName evidence="1">Uncharacterized protein</fullName>
    </submittedName>
</protein>
<gene>
    <name evidence="1" type="ORF">SAMN02982990_04609</name>
</gene>
<keyword evidence="2" id="KW-1185">Reference proteome</keyword>
<dbReference type="AlphaFoldDB" id="A0A1G5RLS5"/>
<organism evidence="1 2">
    <name type="scientific">Photorhabdus luminescens</name>
    <name type="common">Xenorhabdus luminescens</name>
    <dbReference type="NCBI Taxonomy" id="29488"/>
    <lineage>
        <taxon>Bacteria</taxon>
        <taxon>Pseudomonadati</taxon>
        <taxon>Pseudomonadota</taxon>
        <taxon>Gammaproteobacteria</taxon>
        <taxon>Enterobacterales</taxon>
        <taxon>Morganellaceae</taxon>
        <taxon>Photorhabdus</taxon>
    </lineage>
</organism>
<evidence type="ECO:0000313" key="1">
    <source>
        <dbReference type="EMBL" id="SCZ74341.1"/>
    </source>
</evidence>
<sequence>MDEIINFYMEPLNFLKVRIFYPVLLKSLMNMKLFIIKIGR</sequence>
<proteinExistence type="predicted"/>
<evidence type="ECO:0000313" key="2">
    <source>
        <dbReference type="Proteomes" id="UP000183223"/>
    </source>
</evidence>
<dbReference type="EMBL" id="FMWJ01000056">
    <property type="protein sequence ID" value="SCZ74341.1"/>
    <property type="molecule type" value="Genomic_DNA"/>
</dbReference>
<accession>A0A1G5RLS5</accession>
<name>A0A1G5RLS5_PHOLU</name>